<dbReference type="Proteomes" id="UP000799755">
    <property type="component" value="Unassembled WGS sequence"/>
</dbReference>
<evidence type="ECO:0000313" key="2">
    <source>
        <dbReference type="Proteomes" id="UP000799755"/>
    </source>
</evidence>
<gene>
    <name evidence="1" type="ORF">BDR25DRAFT_356295</name>
</gene>
<reference evidence="1" key="1">
    <citation type="journal article" date="2020" name="Stud. Mycol.">
        <title>101 Dothideomycetes genomes: a test case for predicting lifestyles and emergence of pathogens.</title>
        <authorList>
            <person name="Haridas S."/>
            <person name="Albert R."/>
            <person name="Binder M."/>
            <person name="Bloem J."/>
            <person name="Labutti K."/>
            <person name="Salamov A."/>
            <person name="Andreopoulos B."/>
            <person name="Baker S."/>
            <person name="Barry K."/>
            <person name="Bills G."/>
            <person name="Bluhm B."/>
            <person name="Cannon C."/>
            <person name="Castanera R."/>
            <person name="Culley D."/>
            <person name="Daum C."/>
            <person name="Ezra D."/>
            <person name="Gonzalez J."/>
            <person name="Henrissat B."/>
            <person name="Kuo A."/>
            <person name="Liang C."/>
            <person name="Lipzen A."/>
            <person name="Lutzoni F."/>
            <person name="Magnuson J."/>
            <person name="Mondo S."/>
            <person name="Nolan M."/>
            <person name="Ohm R."/>
            <person name="Pangilinan J."/>
            <person name="Park H.-J."/>
            <person name="Ramirez L."/>
            <person name="Alfaro M."/>
            <person name="Sun H."/>
            <person name="Tritt A."/>
            <person name="Yoshinaga Y."/>
            <person name="Zwiers L.-H."/>
            <person name="Turgeon B."/>
            <person name="Goodwin S."/>
            <person name="Spatafora J."/>
            <person name="Crous P."/>
            <person name="Grigoriev I."/>
        </authorList>
    </citation>
    <scope>NUCLEOTIDE SEQUENCE</scope>
    <source>
        <strain evidence="1">ATCC 200398</strain>
    </source>
</reference>
<accession>A0ACB6QRD2</accession>
<organism evidence="1 2">
    <name type="scientific">Lindgomyces ingoldianus</name>
    <dbReference type="NCBI Taxonomy" id="673940"/>
    <lineage>
        <taxon>Eukaryota</taxon>
        <taxon>Fungi</taxon>
        <taxon>Dikarya</taxon>
        <taxon>Ascomycota</taxon>
        <taxon>Pezizomycotina</taxon>
        <taxon>Dothideomycetes</taxon>
        <taxon>Pleosporomycetidae</taxon>
        <taxon>Pleosporales</taxon>
        <taxon>Lindgomycetaceae</taxon>
        <taxon>Lindgomyces</taxon>
    </lineage>
</organism>
<name>A0ACB6QRD2_9PLEO</name>
<protein>
    <submittedName>
        <fullName evidence="1">Uncharacterized protein</fullName>
    </submittedName>
</protein>
<keyword evidence="2" id="KW-1185">Reference proteome</keyword>
<proteinExistence type="predicted"/>
<comment type="caution">
    <text evidence="1">The sequence shown here is derived from an EMBL/GenBank/DDBJ whole genome shotgun (WGS) entry which is preliminary data.</text>
</comment>
<sequence length="1448" mass="161102">MRLRIRTRKPDRARQNIRIFERNGMYTPCPSPKLSHTLELKKMPSSRMPHFMPSRELRPQESYLSFALQPPLPLEPAGRLSDSNLPAPPILNPIALCRKHPYRSALASRFQEMKYASLLATLPTSIATFERRLYRTKCLASFDRGLNKLPFWVSSLVNAGATSEAREYPLGFPSPRRDTPYQLRSAEWVISEHDAEVKAGIGPVSIELRVSKLRAIFASGFPFCVNPVTRSTFLIEELLGSVSINSFSCLWYYTSVVVCAQQDLWATFEPSPVDIHTDNSSSTIAESHRQPSAIHSYSPLMRVPTLPSLPRLAGIPIIVPYQVVGEILAVMYGTSLPVTADSSLSSSFTKTLSVCSSNALSELAELPSHSHPPTTCGLAHSVYRSPSYAPLAINSVPHGSSAPNSFTLRHVYALYGTSTAVVLKYPVSKYPVSNILNPNSSISTGSAGGDLLSVCRPEGTTFVGTLLQGQDTELTIFCILGQLGTSPGLPVIFADQAKYSDRATPLLRSILTVPLGRSMAFSAIIALSYFSYPGVNFPALPSRLTTSVAEYYTNTVEADWDAEQMNSHCQELEMHLEPPRPQPAIYIPTATSSSEFWISISPLTSEGSTKPTSNSPFQSQESIFRPISAIYENKEFQDILAPITDQSNTNQNRRAWHKRTRLSRIPNVYNTSKDIIIISYLAERVNSIHRVSTINRNARHTRRAENGGALNDQSFQGEEAVVSSPQPFQMMPRHTANILSNISIAWKTPLMATGHRRSLEPNHLILSILHVSTRSTIYLFVLSLYQVIVPFNLRFLLSFIDDAYATSVPYQPRFYNDSKRTNLYIMGGKIFRRRDYYHMLADVAKNDPAASILQIIRASLLAIAYLVLLFINTAYSPITRVSFLGDPALTIAAKSIAHVKEKGSPSNLGFSYLPHDRSLVVDLLCHVQRLETLNTWYTQITSQNGDKAGRSAPRKKKCYLRDLDINAVAPVFSPLAVSTLFEYHNPAAHFLLAEEHQEDIQSDTEINTGVILKKPSFSAAWRKGATKTNTDAETENKMKLIPSRRFSIKDIHFSIGWNELAAQDIVPSGLSADMRQTSGQIAMGDWSTSSSAKITTRGGLTLRRTRVTWKPTSINSGPETTRKFESLMFTLNILFAGYWKRKVELFQTTSSSFSVSATGFPSWKIVRFGHLILFAVIPKYTLLAINSVPHASILEDDCQVTQRDAQAVEESSSLLLETLNAKPNPVCGKNETKDGKLMKEGNRGQGQVSWFVDKEYGQFSSHTTLAWLQWYSFPRPKRRTLSYIFGSVSGRPSASGWRGTTASPHTLFLQSYQHPLYSPLLLHDRKVSVDFPDVLYIFLYSIVLIASSALAPSNVMKQHSEAKCSLDSPNLYQGYLFIQALREAIENMNSAVNAGLQHDLTSFLAIKTVATDGQSYLFRLVNKQVCSVLKVELDLINYLLGLGLLFQV</sequence>
<dbReference type="EMBL" id="MU003511">
    <property type="protein sequence ID" value="KAF2469563.1"/>
    <property type="molecule type" value="Genomic_DNA"/>
</dbReference>
<evidence type="ECO:0000313" key="1">
    <source>
        <dbReference type="EMBL" id="KAF2469563.1"/>
    </source>
</evidence>